<organism evidence="1 2">
    <name type="scientific">Halosaccharopolyspora lacisalsi</name>
    <dbReference type="NCBI Taxonomy" id="1000566"/>
    <lineage>
        <taxon>Bacteria</taxon>
        <taxon>Bacillati</taxon>
        <taxon>Actinomycetota</taxon>
        <taxon>Actinomycetes</taxon>
        <taxon>Pseudonocardiales</taxon>
        <taxon>Pseudonocardiaceae</taxon>
        <taxon>Halosaccharopolyspora</taxon>
    </lineage>
</organism>
<name>A0A839DV67_9PSEU</name>
<dbReference type="RefSeq" id="WP_182543897.1">
    <property type="nucleotide sequence ID" value="NZ_JACGWZ010000002.1"/>
</dbReference>
<dbReference type="AlphaFoldDB" id="A0A839DV67"/>
<evidence type="ECO:0000313" key="2">
    <source>
        <dbReference type="Proteomes" id="UP000569329"/>
    </source>
</evidence>
<accession>A0A839DV67</accession>
<gene>
    <name evidence="1" type="ORF">FHX42_002006</name>
</gene>
<evidence type="ECO:0000313" key="1">
    <source>
        <dbReference type="EMBL" id="MBA8824659.1"/>
    </source>
</evidence>
<dbReference type="Proteomes" id="UP000569329">
    <property type="component" value="Unassembled WGS sequence"/>
</dbReference>
<protein>
    <submittedName>
        <fullName evidence="1">Uncharacterized protein</fullName>
    </submittedName>
</protein>
<reference evidence="1 2" key="1">
    <citation type="submission" date="2020-07" db="EMBL/GenBank/DDBJ databases">
        <title>Sequencing the genomes of 1000 actinobacteria strains.</title>
        <authorList>
            <person name="Klenk H.-P."/>
        </authorList>
    </citation>
    <scope>NUCLEOTIDE SEQUENCE [LARGE SCALE GENOMIC DNA]</scope>
    <source>
        <strain evidence="1 2">DSM 45975</strain>
    </source>
</reference>
<dbReference type="EMBL" id="JACGWZ010000002">
    <property type="protein sequence ID" value="MBA8824659.1"/>
    <property type="molecule type" value="Genomic_DNA"/>
</dbReference>
<keyword evidence="2" id="KW-1185">Reference proteome</keyword>
<proteinExistence type="predicted"/>
<comment type="caution">
    <text evidence="1">The sequence shown here is derived from an EMBL/GenBank/DDBJ whole genome shotgun (WGS) entry which is preliminary data.</text>
</comment>
<sequence>MRLLGLFTLLLGGIFGMRVLVGGGGRPVSLDRSQVVRLFGGWERVVATAPAGLIDSGAVTVSTARR</sequence>